<reference evidence="5 6" key="1">
    <citation type="journal article" date="1998" name="Science">
        <title>Genome sequence of the nematode C. elegans: a platform for investigating biology.</title>
        <authorList>
            <consortium name="The C. elegans sequencing consortium"/>
            <person name="Sulson J.E."/>
            <person name="Waterston R."/>
        </authorList>
    </citation>
    <scope>NUCLEOTIDE SEQUENCE [LARGE SCALE GENOMIC DNA]</scope>
    <source>
        <strain evidence="5 6">Bristol N2</strain>
    </source>
</reference>
<dbReference type="InterPro" id="IPR032803">
    <property type="entry name" value="PLDc_3"/>
</dbReference>
<keyword evidence="6" id="KW-1185">Reference proteome</keyword>
<dbReference type="Reactome" id="R-CEL-2029485">
    <property type="pathway name" value="Role of phospholipids in phagocytosis"/>
</dbReference>
<feature type="domain" description="PLD phosphodiesterase" evidence="4">
    <location>
        <begin position="311"/>
        <end position="338"/>
    </location>
</feature>
<dbReference type="Reactome" id="R-CEL-1855204">
    <property type="pathway name" value="Synthesis of IP3 and IP4 in the cytosol"/>
</dbReference>
<dbReference type="PhylomeDB" id="Q19056"/>
<comment type="similarity">
    <text evidence="1">Belongs to the phospholipase D family.</text>
</comment>
<dbReference type="RefSeq" id="NP_495492.1">
    <property type="nucleotide sequence ID" value="NM_063091.5"/>
</dbReference>
<dbReference type="PANTHER" id="PTHR10185:SF15">
    <property type="entry name" value="PLD PHOSPHODIESTERASE DOMAIN-CONTAINING PROTEIN"/>
    <property type="match status" value="1"/>
</dbReference>
<dbReference type="UCSC" id="E04F6.4">
    <property type="organism name" value="c. elegans"/>
</dbReference>
<dbReference type="eggNOG" id="KOG3603">
    <property type="taxonomic scope" value="Eukaryota"/>
</dbReference>
<dbReference type="EMBL" id="BX284602">
    <property type="protein sequence ID" value="CCD65899.1"/>
    <property type="molecule type" value="Genomic_DNA"/>
</dbReference>
<dbReference type="GO" id="GO:0003824">
    <property type="term" value="F:catalytic activity"/>
    <property type="evidence" value="ECO:0007669"/>
    <property type="project" value="InterPro"/>
</dbReference>
<dbReference type="GeneID" id="174179"/>
<evidence type="ECO:0000256" key="2">
    <source>
        <dbReference type="SAM" id="MobiDB-lite"/>
    </source>
</evidence>
<keyword evidence="3" id="KW-0472">Membrane</keyword>
<dbReference type="PaxDb" id="6239-E04F6.4"/>
<keyword evidence="3" id="KW-1133">Transmembrane helix</keyword>
<dbReference type="OrthoDB" id="1923775at2759"/>
<feature type="compositionally biased region" description="Low complexity" evidence="2">
    <location>
        <begin position="88"/>
        <end position="105"/>
    </location>
</feature>
<evidence type="ECO:0000313" key="5">
    <source>
        <dbReference type="EMBL" id="CCD65899.1"/>
    </source>
</evidence>
<dbReference type="InParanoid" id="Q19056"/>
<dbReference type="Bgee" id="WBGene00017124">
    <property type="expression patterns" value="Expressed in larva and 2 other cell types or tissues"/>
</dbReference>
<dbReference type="AGR" id="WB:WBGene00017124"/>
<dbReference type="SUPFAM" id="SSF56024">
    <property type="entry name" value="Phospholipase D/nuclease"/>
    <property type="match status" value="2"/>
</dbReference>
<dbReference type="Pfam" id="PF13918">
    <property type="entry name" value="PLDc_3"/>
    <property type="match status" value="1"/>
</dbReference>
<organism evidence="5 6">
    <name type="scientific">Caenorhabditis elegans</name>
    <dbReference type="NCBI Taxonomy" id="6239"/>
    <lineage>
        <taxon>Eukaryota</taxon>
        <taxon>Metazoa</taxon>
        <taxon>Ecdysozoa</taxon>
        <taxon>Nematoda</taxon>
        <taxon>Chromadorea</taxon>
        <taxon>Rhabditida</taxon>
        <taxon>Rhabditina</taxon>
        <taxon>Rhabditomorpha</taxon>
        <taxon>Rhabditoidea</taxon>
        <taxon>Rhabditidae</taxon>
        <taxon>Peloderinae</taxon>
        <taxon>Caenorhabditis</taxon>
    </lineage>
</organism>
<dbReference type="PeptideAtlas" id="Q19056"/>
<dbReference type="InterPro" id="IPR050874">
    <property type="entry name" value="Diverse_PLD-related"/>
</dbReference>
<evidence type="ECO:0000256" key="1">
    <source>
        <dbReference type="ARBA" id="ARBA00008664"/>
    </source>
</evidence>
<evidence type="ECO:0000313" key="7">
    <source>
        <dbReference type="WormBase" id="E04F6.4"/>
    </source>
</evidence>
<dbReference type="Pfam" id="PF13091">
    <property type="entry name" value="PLDc_2"/>
    <property type="match status" value="1"/>
</dbReference>
<protein>
    <submittedName>
        <fullName evidence="5">PLD phosphodiesterase domain-containing protein</fullName>
    </submittedName>
</protein>
<keyword evidence="3" id="KW-0812">Transmembrane</keyword>
<name>Q19056_CAEEL</name>
<dbReference type="InterPro" id="IPR001736">
    <property type="entry name" value="PLipase_D/transphosphatidylase"/>
</dbReference>
<dbReference type="SMART" id="SM00155">
    <property type="entry name" value="PLDc"/>
    <property type="match status" value="2"/>
</dbReference>
<dbReference type="InterPro" id="IPR025202">
    <property type="entry name" value="PLD-like_dom"/>
</dbReference>
<evidence type="ECO:0007829" key="8">
    <source>
        <dbReference type="PeptideAtlas" id="Q19056"/>
    </source>
</evidence>
<dbReference type="PANTHER" id="PTHR10185">
    <property type="entry name" value="PHOSPHOLIPASE D - RELATED"/>
    <property type="match status" value="1"/>
</dbReference>
<keyword evidence="8" id="KW-1267">Proteomics identification</keyword>
<gene>
    <name evidence="5" type="ORF">CELE_E04F6.4</name>
    <name evidence="5 7" type="ORF">E04F6.4</name>
</gene>
<dbReference type="Gene3D" id="3.30.870.10">
    <property type="entry name" value="Endonuclease Chain A"/>
    <property type="match status" value="2"/>
</dbReference>
<dbReference type="OMA" id="HDCPCIA"/>
<feature type="transmembrane region" description="Helical" evidence="3">
    <location>
        <begin position="21"/>
        <end position="43"/>
    </location>
</feature>
<dbReference type="Proteomes" id="UP000001940">
    <property type="component" value="Chromosome II"/>
</dbReference>
<dbReference type="CDD" id="cd09107">
    <property type="entry name" value="PLDc_vPLD3_4_5_like_2"/>
    <property type="match status" value="1"/>
</dbReference>
<sequence>MSVSSELPTVVSKPPKTRTKLPIYLVSAIVVALVIIVVVINILHRLPDTPDNSDNTKTTVSYLTTNAVTSNPITSPYEFTTEENVITSTAGSMSTSESDSSSSSSAEDHKDGENSTLVQVTVTTTVIPSTTVEETTVQFTSTSVGPSESAVSTSTLTSEITTDVSEASSETSEIQFPTLIPPIGVECGKTCSVSVVESIPRGIWFADRVHTKNAFESWAELLGTAEREIDIFAFKMNLRGRELKYDVDNSTFEGRQLYNILENQAKSGVLIKLIDCQPPVMPEYDYDADELERLGLIQRQGLDMNTLNGGSGGVQHSKTFIVDDKHLFVGSMNFEWKSFSQKIEIGLEFHDCPCIAKDASRLFDQMFGSLSGNEKLETVDFQSHRIGNSTFQFLASPSFFLTSSHSWDLEALLNLIYEANDFVDISVMQYFPSWIYFKNREFFSQIDNAIRMSVSRGIKFRILVSGDQKEEEKLMFSCLHSLSVLHSPTENRNIQVKFILIPQTAQEAYKDRKMHAKFMISESRTFIGSSNYGPEYFYKSTGTAIIVDEEPHYGDINRQIKAVFERYWHSTYSQKLQKYGESKGYLPKISKPSNPFSGWFGFDQIGVFNEKYSADGLVYEKNHGEDQILDPLIFI</sequence>
<dbReference type="AlphaFoldDB" id="Q19056"/>
<dbReference type="PROSITE" id="PS50035">
    <property type="entry name" value="PLD"/>
    <property type="match status" value="2"/>
</dbReference>
<dbReference type="CDD" id="cd09106">
    <property type="entry name" value="PLDc_vPLD3_4_5_like_1"/>
    <property type="match status" value="1"/>
</dbReference>
<dbReference type="CTD" id="174179"/>
<dbReference type="STRING" id="6239.E04F6.4.1"/>
<accession>Q19056</accession>
<proteinExistence type="evidence at protein level"/>
<evidence type="ECO:0000313" key="6">
    <source>
        <dbReference type="Proteomes" id="UP000001940"/>
    </source>
</evidence>
<feature type="region of interest" description="Disordered" evidence="2">
    <location>
        <begin position="88"/>
        <end position="117"/>
    </location>
</feature>
<feature type="domain" description="PLD phosphodiesterase" evidence="4">
    <location>
        <begin position="510"/>
        <end position="536"/>
    </location>
</feature>
<evidence type="ECO:0000256" key="3">
    <source>
        <dbReference type="SAM" id="Phobius"/>
    </source>
</evidence>
<evidence type="ECO:0000259" key="4">
    <source>
        <dbReference type="PROSITE" id="PS50035"/>
    </source>
</evidence>
<dbReference type="GO" id="GO:0012505">
    <property type="term" value="C:endomembrane system"/>
    <property type="evidence" value="ECO:0000318"/>
    <property type="project" value="GO_Central"/>
</dbReference>
<dbReference type="WormBase" id="E04F6.4">
    <property type="protein sequence ID" value="CE01216"/>
    <property type="gene ID" value="WBGene00017124"/>
</dbReference>
<dbReference type="HOGENOM" id="CLU_430366_0_0_1"/>
<dbReference type="SMR" id="Q19056"/>
<dbReference type="PIR" id="T15904">
    <property type="entry name" value="T15904"/>
</dbReference>
<dbReference type="KEGG" id="cel:CELE_E04F6.4"/>
<feature type="region of interest" description="Disordered" evidence="2">
    <location>
        <begin position="138"/>
        <end position="158"/>
    </location>
</feature>